<evidence type="ECO:0000313" key="2">
    <source>
        <dbReference type="EMBL" id="KGE73600.1"/>
    </source>
</evidence>
<dbReference type="RefSeq" id="WP_037545516.1">
    <property type="nucleotide sequence ID" value="NZ_JNUP01000023.1"/>
</dbReference>
<protein>
    <recommendedName>
        <fullName evidence="1">Glucose/Sorbosone dehydrogenase domain-containing protein</fullName>
    </recommendedName>
</protein>
<comment type="caution">
    <text evidence="2">The sequence shown here is derived from an EMBL/GenBank/DDBJ whole genome shotgun (WGS) entry which is preliminary data.</text>
</comment>
<dbReference type="InterPro" id="IPR012938">
    <property type="entry name" value="Glc/Sorbosone_DH"/>
</dbReference>
<dbReference type="PANTHER" id="PTHR19328">
    <property type="entry name" value="HEDGEHOG-INTERACTING PROTEIN"/>
    <property type="match status" value="1"/>
</dbReference>
<dbReference type="STRING" id="1480694.DC28_02830"/>
<dbReference type="SUPFAM" id="SSF50952">
    <property type="entry name" value="Soluble quinoprotein glucose dehydrogenase"/>
    <property type="match status" value="1"/>
</dbReference>
<accession>A0A098R0A5</accession>
<organism evidence="2 3">
    <name type="scientific">Spirochaeta lutea</name>
    <dbReference type="NCBI Taxonomy" id="1480694"/>
    <lineage>
        <taxon>Bacteria</taxon>
        <taxon>Pseudomonadati</taxon>
        <taxon>Spirochaetota</taxon>
        <taxon>Spirochaetia</taxon>
        <taxon>Spirochaetales</taxon>
        <taxon>Spirochaetaceae</taxon>
        <taxon>Spirochaeta</taxon>
    </lineage>
</organism>
<dbReference type="Proteomes" id="UP000029692">
    <property type="component" value="Unassembled WGS sequence"/>
</dbReference>
<sequence>MKKNRIRRRRWLFLAGALGVLFQVVGFSQGAPGVDSQVVISGLDNPWAVESLDGGGFLITEKPGRILYYREGNQEAVLKVPQAINVGQGGLLDIEPSPGFPEDPRIFFTLSVGDASRGYGTALGLTSLNIRENDTSPLTFDPPILLWQMPDRFKTSRGQHFGSRIVIHQGYLYLTIGDRGEMNRAQLRQDPAGSVQRFMLSELDGGAQDVRPELYTYGHRNPQGMAVHPQRDEIWLHEHGPRGGDELNILQAGDNYGWPLVTFGRNYNGTVISRNTHATGITPPVLHWTPSIAPSGMAFYSADRYPQWQGSLFLGALAGQHLRRVMLSAGEITGQEILLENRLGRIRDVHAGRDGELYILTDGNRAALYRLRPVE</sequence>
<feature type="domain" description="Glucose/Sorbosone dehydrogenase" evidence="1">
    <location>
        <begin position="43"/>
        <end position="370"/>
    </location>
</feature>
<dbReference type="OrthoDB" id="9770043at2"/>
<evidence type="ECO:0000259" key="1">
    <source>
        <dbReference type="Pfam" id="PF07995"/>
    </source>
</evidence>
<dbReference type="InterPro" id="IPR011042">
    <property type="entry name" value="6-blade_b-propeller_TolB-like"/>
</dbReference>
<dbReference type="eggNOG" id="COG2133">
    <property type="taxonomic scope" value="Bacteria"/>
</dbReference>
<name>A0A098R0A5_9SPIO</name>
<dbReference type="EMBL" id="JNUP01000023">
    <property type="protein sequence ID" value="KGE73600.1"/>
    <property type="molecule type" value="Genomic_DNA"/>
</dbReference>
<reference evidence="2 3" key="1">
    <citation type="submission" date="2014-05" db="EMBL/GenBank/DDBJ databases">
        <title>De novo Genome Sequence of Spirocheata sp.</title>
        <authorList>
            <person name="Shivani Y."/>
            <person name="Subhash Y."/>
            <person name="Tushar L."/>
            <person name="Sasikala C."/>
            <person name="Ramana C.V."/>
        </authorList>
    </citation>
    <scope>NUCLEOTIDE SEQUENCE [LARGE SCALE GENOMIC DNA]</scope>
    <source>
        <strain evidence="2 3">JC230</strain>
    </source>
</reference>
<dbReference type="Gene3D" id="2.120.10.30">
    <property type="entry name" value="TolB, C-terminal domain"/>
    <property type="match status" value="1"/>
</dbReference>
<evidence type="ECO:0000313" key="3">
    <source>
        <dbReference type="Proteomes" id="UP000029692"/>
    </source>
</evidence>
<dbReference type="Pfam" id="PF07995">
    <property type="entry name" value="GSDH"/>
    <property type="match status" value="1"/>
</dbReference>
<dbReference type="InterPro" id="IPR011041">
    <property type="entry name" value="Quinoprot_gluc/sorb_DH_b-prop"/>
</dbReference>
<dbReference type="AlphaFoldDB" id="A0A098R0A5"/>
<proteinExistence type="predicted"/>
<gene>
    <name evidence="2" type="ORF">DC28_02830</name>
</gene>
<dbReference type="PANTHER" id="PTHR19328:SF75">
    <property type="entry name" value="ALDOSE SUGAR DEHYDROGENASE YLII"/>
    <property type="match status" value="1"/>
</dbReference>
<keyword evidence="3" id="KW-1185">Reference proteome</keyword>